<dbReference type="Pfam" id="PF01494">
    <property type="entry name" value="FAD_binding_3"/>
    <property type="match status" value="1"/>
</dbReference>
<evidence type="ECO:0000256" key="3">
    <source>
        <dbReference type="ARBA" id="ARBA00022827"/>
    </source>
</evidence>
<protein>
    <submittedName>
        <fullName evidence="5">FAD-dependent monooxygenase</fullName>
    </submittedName>
</protein>
<dbReference type="Pfam" id="PF21274">
    <property type="entry name" value="Rng_hyd_C"/>
    <property type="match status" value="1"/>
</dbReference>
<evidence type="ECO:0000256" key="1">
    <source>
        <dbReference type="ARBA" id="ARBA00001974"/>
    </source>
</evidence>
<proteinExistence type="predicted"/>
<evidence type="ECO:0000256" key="2">
    <source>
        <dbReference type="ARBA" id="ARBA00022630"/>
    </source>
</evidence>
<dbReference type="Gene3D" id="3.40.30.120">
    <property type="match status" value="1"/>
</dbReference>
<keyword evidence="5" id="KW-0560">Oxidoreductase</keyword>
<evidence type="ECO:0000313" key="5">
    <source>
        <dbReference type="EMBL" id="WBL79977.1"/>
    </source>
</evidence>
<dbReference type="PANTHER" id="PTHR43004:SF19">
    <property type="entry name" value="BINDING MONOOXYGENASE, PUTATIVE (JCVI)-RELATED"/>
    <property type="match status" value="1"/>
</dbReference>
<keyword evidence="2" id="KW-0285">Flavoprotein</keyword>
<dbReference type="Proteomes" id="UP001179614">
    <property type="component" value="Chromosome"/>
</dbReference>
<dbReference type="PRINTS" id="PR00420">
    <property type="entry name" value="RNGMNOXGNASE"/>
</dbReference>
<feature type="domain" description="FAD-binding" evidence="4">
    <location>
        <begin position="9"/>
        <end position="363"/>
    </location>
</feature>
<sequence length="509" mass="55021">MQNQSPDIYDVVIAGAGPVGLFLACELRLADLSVLVLEQAQDPYSALKQLPFGLRGLSIPTTEAFHRRGLLDEIVAAQRERSGAIKSAAHWMQQTRRPAGHFAGIQFYQDNIDVAKWPWRLPTPADAGFAIDMETLESILTARACSMGVEIRHGFGVDAIIVSDEDVTVQAAGEIFRGRWLGGCDGGRSTVRKLSGFDFVGTDPEFTGYSVDVELADPDKLGPGRNDTPTGMYTYTQPGTIAMVDFDGGAFHRTEPITREHVQRVLRRVSCTDVTITALRLAATWTDRAHQATTYRKGRVFLAGDAAHIHSPLGGQGLNLGLGDAMNLGWKLAAAIRGHAPADLLDTYSRERHPVGAQVLDWSRAQVAIMRPTPSSRALQVIIRDLIETSDGATYFAERVRGVSLRYDLGGSHPLVGRSAPDFQLLDGTTVGALLRAGKGLLLDFDARAPLRALASGWADRIDYVADEPRDRLGVSALLLRPDGCVGWASDGVPDQGEAAQAASRWFGG</sequence>
<reference evidence="5" key="1">
    <citation type="submission" date="2021-12" db="EMBL/GenBank/DDBJ databases">
        <title>Bradyrhizobium xenonodulans sp. nov.</title>
        <authorList>
            <person name="Claassens R."/>
            <person name="Venter S.N."/>
            <person name="Beukes C.W."/>
            <person name="Stepkowski T."/>
            <person name="Steenkamp E.T."/>
        </authorList>
    </citation>
    <scope>NUCLEOTIDE SEQUENCE</scope>
    <source>
        <strain evidence="5">14AB</strain>
    </source>
</reference>
<organism evidence="5 6">
    <name type="scientific">Bradyrhizobium xenonodulans</name>
    <dbReference type="NCBI Taxonomy" id="2736875"/>
    <lineage>
        <taxon>Bacteria</taxon>
        <taxon>Pseudomonadati</taxon>
        <taxon>Pseudomonadota</taxon>
        <taxon>Alphaproteobacteria</taxon>
        <taxon>Hyphomicrobiales</taxon>
        <taxon>Nitrobacteraceae</taxon>
        <taxon>Bradyrhizobium</taxon>
    </lineage>
</organism>
<dbReference type="PANTHER" id="PTHR43004">
    <property type="entry name" value="TRK SYSTEM POTASSIUM UPTAKE PROTEIN"/>
    <property type="match status" value="1"/>
</dbReference>
<dbReference type="RefSeq" id="WP_270166363.1">
    <property type="nucleotide sequence ID" value="NZ_CP089391.1"/>
</dbReference>
<dbReference type="Gene3D" id="3.50.50.60">
    <property type="entry name" value="FAD/NAD(P)-binding domain"/>
    <property type="match status" value="1"/>
</dbReference>
<dbReference type="InterPro" id="IPR050641">
    <property type="entry name" value="RIFMO-like"/>
</dbReference>
<name>A0ABY7MRE4_9BRAD</name>
<dbReference type="InterPro" id="IPR036188">
    <property type="entry name" value="FAD/NAD-bd_sf"/>
</dbReference>
<comment type="cofactor">
    <cofactor evidence="1">
        <name>FAD</name>
        <dbReference type="ChEBI" id="CHEBI:57692"/>
    </cofactor>
</comment>
<dbReference type="EMBL" id="CP089391">
    <property type="protein sequence ID" value="WBL79977.1"/>
    <property type="molecule type" value="Genomic_DNA"/>
</dbReference>
<dbReference type="SUPFAM" id="SSF51905">
    <property type="entry name" value="FAD/NAD(P)-binding domain"/>
    <property type="match status" value="1"/>
</dbReference>
<dbReference type="GO" id="GO:0004497">
    <property type="term" value="F:monooxygenase activity"/>
    <property type="evidence" value="ECO:0007669"/>
    <property type="project" value="UniProtKB-KW"/>
</dbReference>
<accession>A0ABY7MRE4</accession>
<gene>
    <name evidence="5" type="ORF">I3J27_05980</name>
</gene>
<evidence type="ECO:0000313" key="6">
    <source>
        <dbReference type="Proteomes" id="UP001179614"/>
    </source>
</evidence>
<keyword evidence="3" id="KW-0274">FAD</keyword>
<evidence type="ECO:0000259" key="4">
    <source>
        <dbReference type="Pfam" id="PF01494"/>
    </source>
</evidence>
<dbReference type="InterPro" id="IPR002938">
    <property type="entry name" value="FAD-bd"/>
</dbReference>
<dbReference type="Gene3D" id="3.30.70.2450">
    <property type="match status" value="1"/>
</dbReference>
<keyword evidence="6" id="KW-1185">Reference proteome</keyword>
<keyword evidence="5" id="KW-0503">Monooxygenase</keyword>